<organism evidence="2 3">
    <name type="scientific">Pleurodeles waltl</name>
    <name type="common">Iberian ribbed newt</name>
    <dbReference type="NCBI Taxonomy" id="8319"/>
    <lineage>
        <taxon>Eukaryota</taxon>
        <taxon>Metazoa</taxon>
        <taxon>Chordata</taxon>
        <taxon>Craniata</taxon>
        <taxon>Vertebrata</taxon>
        <taxon>Euteleostomi</taxon>
        <taxon>Amphibia</taxon>
        <taxon>Batrachia</taxon>
        <taxon>Caudata</taxon>
        <taxon>Salamandroidea</taxon>
        <taxon>Salamandridae</taxon>
        <taxon>Pleurodelinae</taxon>
        <taxon>Pleurodeles</taxon>
    </lineage>
</organism>
<accession>A0AAV7WC23</accession>
<sequence length="140" mass="15370">MKSHTDACHHATGSSLQLGNWVLVRQRQARKAESPFLSRPLRIMNIKGSMITVEAGSYSITRNSSHVKEFWPSDVGEGEPLPSAGQQTPSADAGGSVETALSIGDSHRQAEDTSEDIGQEKGRSRLMQMSRKPRRLIEEL</sequence>
<name>A0AAV7WC23_PLEWA</name>
<evidence type="ECO:0000313" key="3">
    <source>
        <dbReference type="Proteomes" id="UP001066276"/>
    </source>
</evidence>
<feature type="region of interest" description="Disordered" evidence="1">
    <location>
        <begin position="70"/>
        <end position="140"/>
    </location>
</feature>
<evidence type="ECO:0000313" key="2">
    <source>
        <dbReference type="EMBL" id="KAJ1209835.1"/>
    </source>
</evidence>
<reference evidence="2" key="1">
    <citation type="journal article" date="2022" name="bioRxiv">
        <title>Sequencing and chromosome-scale assembly of the giantPleurodeles waltlgenome.</title>
        <authorList>
            <person name="Brown T."/>
            <person name="Elewa A."/>
            <person name="Iarovenko S."/>
            <person name="Subramanian E."/>
            <person name="Araus A.J."/>
            <person name="Petzold A."/>
            <person name="Susuki M."/>
            <person name="Suzuki K.-i.T."/>
            <person name="Hayashi T."/>
            <person name="Toyoda A."/>
            <person name="Oliveira C."/>
            <person name="Osipova E."/>
            <person name="Leigh N.D."/>
            <person name="Simon A."/>
            <person name="Yun M.H."/>
        </authorList>
    </citation>
    <scope>NUCLEOTIDE SEQUENCE</scope>
    <source>
        <strain evidence="2">20211129_DDA</strain>
        <tissue evidence="2">Liver</tissue>
    </source>
</reference>
<protein>
    <submittedName>
        <fullName evidence="2">Uncharacterized protein</fullName>
    </submittedName>
</protein>
<gene>
    <name evidence="2" type="ORF">NDU88_005207</name>
</gene>
<dbReference type="Proteomes" id="UP001066276">
    <property type="component" value="Chromosome 1_2"/>
</dbReference>
<keyword evidence="3" id="KW-1185">Reference proteome</keyword>
<evidence type="ECO:0000256" key="1">
    <source>
        <dbReference type="SAM" id="MobiDB-lite"/>
    </source>
</evidence>
<proteinExistence type="predicted"/>
<dbReference type="EMBL" id="JANPWB010000002">
    <property type="protein sequence ID" value="KAJ1209835.1"/>
    <property type="molecule type" value="Genomic_DNA"/>
</dbReference>
<dbReference type="AlphaFoldDB" id="A0AAV7WC23"/>
<comment type="caution">
    <text evidence="2">The sequence shown here is derived from an EMBL/GenBank/DDBJ whole genome shotgun (WGS) entry which is preliminary data.</text>
</comment>